<keyword evidence="7 8" id="KW-0449">Lipoprotein</keyword>
<dbReference type="AlphaFoldDB" id="A0A7X2L938"/>
<keyword evidence="5 8" id="KW-0564">Palmitate</keyword>
<dbReference type="Gene3D" id="3.30.300.30">
    <property type="match status" value="1"/>
</dbReference>
<name>A0A7X2L938_RALPI</name>
<feature type="transmembrane region" description="Helical" evidence="8">
    <location>
        <begin position="223"/>
        <end position="243"/>
    </location>
</feature>
<dbReference type="PANTHER" id="PTHR30046:SF2">
    <property type="entry name" value="YOP PROTEINS TRANSLOCATION LIPOPROTEIN J"/>
    <property type="match status" value="1"/>
</dbReference>
<dbReference type="Gene3D" id="3.30.70.1530">
    <property type="entry name" value="Hypothetical protein rpa1041"/>
    <property type="match status" value="1"/>
</dbReference>
<evidence type="ECO:0000256" key="2">
    <source>
        <dbReference type="ARBA" id="ARBA00009509"/>
    </source>
</evidence>
<evidence type="ECO:0000259" key="10">
    <source>
        <dbReference type="Pfam" id="PF01514"/>
    </source>
</evidence>
<dbReference type="InterPro" id="IPR045851">
    <property type="entry name" value="AMP-bd_C_sf"/>
</dbReference>
<organism evidence="11 12">
    <name type="scientific">Ralstonia pickettii</name>
    <name type="common">Burkholderia pickettii</name>
    <dbReference type="NCBI Taxonomy" id="329"/>
    <lineage>
        <taxon>Bacteria</taxon>
        <taxon>Pseudomonadati</taxon>
        <taxon>Pseudomonadota</taxon>
        <taxon>Betaproteobacteria</taxon>
        <taxon>Burkholderiales</taxon>
        <taxon>Burkholderiaceae</taxon>
        <taxon>Ralstonia</taxon>
    </lineage>
</organism>
<sequence length="273" mass="29556">MMMAIPTGPARWLRFALACAAALLLCSCDKELVSNLGEPQANEVLSALSNAGIGARKEAVDEHGWQVLVDDSDMGQALDVLRAQGLPREPLARLGEIFRKQGLVATPAEERVRYLYGMSEELSRTLQAMDGVVTARVHVVIPENDPLSDKVRPSSAAVYIKYREGVNLRAMTPMVKDLVAHSIEGLNYDNVSIVLQGTDLGANERRSRAATSPYLLINARNPLVWLVGVLIVLGVLAVLATALRRGWEPRWPGPRGLGGRRAGQFANDGDQAG</sequence>
<evidence type="ECO:0000256" key="3">
    <source>
        <dbReference type="ARBA" id="ARBA00022729"/>
    </source>
</evidence>
<keyword evidence="3 8" id="KW-0732">Signal</keyword>
<protein>
    <recommendedName>
        <fullName evidence="8">Lipoprotein</fullName>
    </recommendedName>
</protein>
<dbReference type="Pfam" id="PF01514">
    <property type="entry name" value="YscJ_FliF"/>
    <property type="match status" value="1"/>
</dbReference>
<accession>A0A7X2L938</accession>
<feature type="chain" id="PRO_5031605559" description="Lipoprotein" evidence="8">
    <location>
        <begin position="22"/>
        <end position="273"/>
    </location>
</feature>
<evidence type="ECO:0000256" key="4">
    <source>
        <dbReference type="ARBA" id="ARBA00023136"/>
    </source>
</evidence>
<evidence type="ECO:0000313" key="12">
    <source>
        <dbReference type="Proteomes" id="UP000441032"/>
    </source>
</evidence>
<comment type="subcellular location">
    <subcellularLocation>
        <location evidence="1">Cell outer membrane</location>
        <topology evidence="1">Lipid-anchor</topology>
    </subcellularLocation>
</comment>
<reference evidence="11 12" key="1">
    <citation type="submission" date="2019-11" db="EMBL/GenBank/DDBJ databases">
        <title>Phenotypic characterization of an OXA-22 and OXA-60 co-producing Ralstonia pickettii clinical strain.</title>
        <authorList>
            <person name="He F."/>
        </authorList>
    </citation>
    <scope>NUCLEOTIDE SEQUENCE [LARGE SCALE GENOMIC DNA]</scope>
    <source>
        <strain evidence="11 12">PSLESD1</strain>
    </source>
</reference>
<evidence type="ECO:0000256" key="5">
    <source>
        <dbReference type="ARBA" id="ARBA00023139"/>
    </source>
</evidence>
<dbReference type="GO" id="GO:0009306">
    <property type="term" value="P:protein secretion"/>
    <property type="evidence" value="ECO:0007669"/>
    <property type="project" value="InterPro"/>
</dbReference>
<feature type="domain" description="Flagellar M-ring N-terminal" evidence="10">
    <location>
        <begin position="30"/>
        <end position="196"/>
    </location>
</feature>
<evidence type="ECO:0000256" key="8">
    <source>
        <dbReference type="RuleBase" id="RU364102"/>
    </source>
</evidence>
<feature type="region of interest" description="Disordered" evidence="9">
    <location>
        <begin position="254"/>
        <end position="273"/>
    </location>
</feature>
<keyword evidence="4 8" id="KW-0472">Membrane</keyword>
<dbReference type="InterPro" id="IPR043427">
    <property type="entry name" value="YscJ/FliF"/>
</dbReference>
<dbReference type="EMBL" id="WJYN01000001">
    <property type="protein sequence ID" value="MRS97639.1"/>
    <property type="molecule type" value="Genomic_DNA"/>
</dbReference>
<dbReference type="RefSeq" id="WP_154205687.1">
    <property type="nucleotide sequence ID" value="NZ_WJYN01000001.1"/>
</dbReference>
<evidence type="ECO:0000256" key="7">
    <source>
        <dbReference type="ARBA" id="ARBA00023288"/>
    </source>
</evidence>
<dbReference type="InterPro" id="IPR006182">
    <property type="entry name" value="FliF_N_dom"/>
</dbReference>
<dbReference type="PRINTS" id="PR01338">
    <property type="entry name" value="TYPE3OMKPROT"/>
</dbReference>
<keyword evidence="8" id="KW-0812">Transmembrane</keyword>
<dbReference type="PANTHER" id="PTHR30046">
    <property type="entry name" value="FLAGELLAR M-RING PROTEIN"/>
    <property type="match status" value="1"/>
</dbReference>
<comment type="similarity">
    <text evidence="2 8">Belongs to the YscJ lipoprotein family.</text>
</comment>
<gene>
    <name evidence="11" type="ORF">GJQ57_03120</name>
</gene>
<dbReference type="InterPro" id="IPR003282">
    <property type="entry name" value="T3SS_SctJ"/>
</dbReference>
<evidence type="ECO:0000313" key="11">
    <source>
        <dbReference type="EMBL" id="MRS97639.1"/>
    </source>
</evidence>
<evidence type="ECO:0000256" key="9">
    <source>
        <dbReference type="SAM" id="MobiDB-lite"/>
    </source>
</evidence>
<keyword evidence="6 8" id="KW-0998">Cell outer membrane</keyword>
<feature type="signal peptide" evidence="8">
    <location>
        <begin position="1"/>
        <end position="21"/>
    </location>
</feature>
<proteinExistence type="inferred from homology"/>
<dbReference type="NCBIfam" id="TIGR02544">
    <property type="entry name" value="III_secr_YscJ"/>
    <property type="match status" value="1"/>
</dbReference>
<comment type="caution">
    <text evidence="11">The sequence shown here is derived from an EMBL/GenBank/DDBJ whole genome shotgun (WGS) entry which is preliminary data.</text>
</comment>
<evidence type="ECO:0000256" key="6">
    <source>
        <dbReference type="ARBA" id="ARBA00023237"/>
    </source>
</evidence>
<dbReference type="GO" id="GO:0009279">
    <property type="term" value="C:cell outer membrane"/>
    <property type="evidence" value="ECO:0007669"/>
    <property type="project" value="UniProtKB-SubCell"/>
</dbReference>
<dbReference type="Proteomes" id="UP000441032">
    <property type="component" value="Unassembled WGS sequence"/>
</dbReference>
<evidence type="ECO:0000256" key="1">
    <source>
        <dbReference type="ARBA" id="ARBA00004459"/>
    </source>
</evidence>
<keyword evidence="8" id="KW-1133">Transmembrane helix</keyword>